<dbReference type="EMBL" id="JAUSUA010000001">
    <property type="protein sequence ID" value="MDQ0205966.1"/>
    <property type="molecule type" value="Genomic_DNA"/>
</dbReference>
<dbReference type="Proteomes" id="UP001225034">
    <property type="component" value="Unassembled WGS sequence"/>
</dbReference>
<name>A0ABT9YEJ7_9BACI</name>
<keyword evidence="2" id="KW-1185">Reference proteome</keyword>
<accession>A0ABT9YEJ7</accession>
<comment type="caution">
    <text evidence="1">The sequence shown here is derived from an EMBL/GenBank/DDBJ whole genome shotgun (WGS) entry which is preliminary data.</text>
</comment>
<organism evidence="1 2">
    <name type="scientific">Alkalicoccobacillus murimartini</name>
    <dbReference type="NCBI Taxonomy" id="171685"/>
    <lineage>
        <taxon>Bacteria</taxon>
        <taxon>Bacillati</taxon>
        <taxon>Bacillota</taxon>
        <taxon>Bacilli</taxon>
        <taxon>Bacillales</taxon>
        <taxon>Bacillaceae</taxon>
        <taxon>Alkalicoccobacillus</taxon>
    </lineage>
</organism>
<evidence type="ECO:0000313" key="1">
    <source>
        <dbReference type="EMBL" id="MDQ0205966.1"/>
    </source>
</evidence>
<evidence type="ECO:0008006" key="3">
    <source>
        <dbReference type="Google" id="ProtNLM"/>
    </source>
</evidence>
<evidence type="ECO:0000313" key="2">
    <source>
        <dbReference type="Proteomes" id="UP001225034"/>
    </source>
</evidence>
<protein>
    <recommendedName>
        <fullName evidence="3">DUF2515 domain-containing protein</fullName>
    </recommendedName>
</protein>
<dbReference type="Pfam" id="PF10720">
    <property type="entry name" value="DUF2515"/>
    <property type="match status" value="1"/>
</dbReference>
<gene>
    <name evidence="1" type="ORF">J2S05_000740</name>
</gene>
<sequence length="323" mass="39377">MSRLVKVENQLHYINRIKNQVAKANIDNISRTGFYEHFFYKHTEVRWALLAGLVSRNAGWNMTDLRNQWFRELLTEQDQLRLFAIYECGNWTIFDDACPQLLLYEQSKLEGVPLFHLLRELGVSTFMEKEWHHFWLYRDEERLCTALIINEQHVIEEALIQKQLFRDVISSKLFYKVEQYSHFSYVVLPTITGHLYTLYVRRFQNVSSRIKLGRQLAFLLFHPDLHKNILAFMQHQHHTGSRRDYYTYTTWSPRVESQVLRLLYPVIEHDRSDREDWYKKRREVTHFFYPIKEWKPVPREKWIQHKWMMIYVAATFKKWLAPD</sequence>
<dbReference type="InterPro" id="IPR019658">
    <property type="entry name" value="DUF2515"/>
</dbReference>
<reference evidence="1 2" key="1">
    <citation type="submission" date="2023-07" db="EMBL/GenBank/DDBJ databases">
        <title>Genomic Encyclopedia of Type Strains, Phase IV (KMG-IV): sequencing the most valuable type-strain genomes for metagenomic binning, comparative biology and taxonomic classification.</title>
        <authorList>
            <person name="Goeker M."/>
        </authorList>
    </citation>
    <scope>NUCLEOTIDE SEQUENCE [LARGE SCALE GENOMIC DNA]</scope>
    <source>
        <strain evidence="1 2">DSM 19154</strain>
    </source>
</reference>
<proteinExistence type="predicted"/>